<sequence length="389" mass="43927">MYKRLLYTFIGTFSSGFLVWLTIVISSRILPADDFTRFATLNEFCLFFVSAIDTGLNIWFVKNSGQKQKNYSEFIVVKFIFSVIVLLLSLIFTRSIVDSTLIFSYVFSMSIFLTFLSKCQHENKMGTYSILKFSSQLIRFSSLILPIVFFSIEIKLAFFFVSISLLILSICLYLSDDTISISYSVDFNIVIGIIKVSIILGLSGIVSASIARVDIAVLTYYNMHEALSNYIVAQSYSRLISMVNVVFSIVLLKKSFTATAKDYLVESLKLILPIISSVMVISFIIIEPCLMYFNGAAFGGSVRIFKYLAVLLIIESVFLPVVYLCIAKELNSLILRSSLLMLMTNAVLDLYLAPRYGIDGVLVASLVAKIISIIYLCFMFLKERNEKYN</sequence>
<accession>A0ACC7RG45</accession>
<dbReference type="Proteomes" id="UP001354073">
    <property type="component" value="Unassembled WGS sequence"/>
</dbReference>
<name>A0ACC7RG45_9VIBR</name>
<protein>
    <submittedName>
        <fullName evidence="1">Uncharacterized protein</fullName>
    </submittedName>
</protein>
<comment type="caution">
    <text evidence="1">The sequence shown here is derived from an EMBL/GenBank/DDBJ whole genome shotgun (WGS) entry which is preliminary data.</text>
</comment>
<organism evidence="1 2">
    <name type="scientific">Vibrio campbellii</name>
    <dbReference type="NCBI Taxonomy" id="680"/>
    <lineage>
        <taxon>Bacteria</taxon>
        <taxon>Pseudomonadati</taxon>
        <taxon>Pseudomonadota</taxon>
        <taxon>Gammaproteobacteria</taxon>
        <taxon>Vibrionales</taxon>
        <taxon>Vibrionaceae</taxon>
        <taxon>Vibrio</taxon>
    </lineage>
</organism>
<evidence type="ECO:0000313" key="2">
    <source>
        <dbReference type="Proteomes" id="UP001354073"/>
    </source>
</evidence>
<reference evidence="1" key="1">
    <citation type="submission" date="2024-11" db="EMBL/GenBank/DDBJ databases">
        <title>Identification of new Vibrio campbellii strains harboring the pVA1 plasmid isolated from Penaeus vannamei postlarvae affected by outbreaks of acute hepatopancreatic necrosis disease (AHPND) in Mexico.</title>
        <authorList>
            <person name="Gomez-Gil B."/>
            <person name="Enciso-Ibarra J."/>
        </authorList>
    </citation>
    <scope>NUCLEOTIDE SEQUENCE</scope>
    <source>
        <strain evidence="1">M270204</strain>
    </source>
</reference>
<proteinExistence type="predicted"/>
<dbReference type="EMBL" id="JAVHXJ020000240">
    <property type="protein sequence ID" value="MGI1900804.1"/>
    <property type="molecule type" value="Genomic_DNA"/>
</dbReference>
<gene>
    <name evidence="1" type="ORF">REH74_025080</name>
</gene>
<evidence type="ECO:0000313" key="1">
    <source>
        <dbReference type="EMBL" id="MGI1900804.1"/>
    </source>
</evidence>